<keyword evidence="3" id="KW-0964">Secreted</keyword>
<sequence>MISYIAVQPQSDVIETEFKGNSDESAKRQIEMQAKELTLEAPDVSANEENATVVVMPKDESTKLELQYTDAKGQLKIIIATKNGETWTLNKDVTGITIDSQTGQVTISYVAVQPESEIVATEVKGNSDISLASKVMMPRKEITPQSPSLNIDNKKGIVIIKSNNGSTELKIKYTNQQGRIITISANKINQLWRLNQRIKGIKIDPLTGEVIISELAVLKESIISVKAIKGNSDESKEARIKMPIKPIRKEQPDCDLKANNLINNKNDNCIDDIIEFKNKKLKLNSNKQLPETGEIDNSRNTILFSIITLGLAFIQKSRKKESKS</sequence>
<accession>A0A380H3Y7</accession>
<evidence type="ECO:0000256" key="2">
    <source>
        <dbReference type="ARBA" id="ARBA00022512"/>
    </source>
</evidence>
<dbReference type="AlphaFoldDB" id="A0A380H3Y7"/>
<evidence type="ECO:0000313" key="8">
    <source>
        <dbReference type="Proteomes" id="UP000255425"/>
    </source>
</evidence>
<comment type="subcellular location">
    <subcellularLocation>
        <location evidence="1">Secreted</location>
        <location evidence="1">Cell wall</location>
        <topology evidence="1">Peptidoglycan-anchor</topology>
    </subcellularLocation>
</comment>
<evidence type="ECO:0000256" key="3">
    <source>
        <dbReference type="ARBA" id="ARBA00022525"/>
    </source>
</evidence>
<dbReference type="RefSeq" id="WP_115312990.1">
    <property type="nucleotide sequence ID" value="NZ_CP066042.1"/>
</dbReference>
<evidence type="ECO:0000256" key="5">
    <source>
        <dbReference type="ARBA" id="ARBA00023088"/>
    </source>
</evidence>
<evidence type="ECO:0000256" key="4">
    <source>
        <dbReference type="ARBA" id="ARBA00022729"/>
    </source>
</evidence>
<protein>
    <submittedName>
        <fullName evidence="7">Cell wall surface anchor family protein</fullName>
    </submittedName>
</protein>
<organism evidence="7 8">
    <name type="scientific">Staphylococcus saccharolyticus</name>
    <dbReference type="NCBI Taxonomy" id="33028"/>
    <lineage>
        <taxon>Bacteria</taxon>
        <taxon>Bacillati</taxon>
        <taxon>Bacillota</taxon>
        <taxon>Bacilli</taxon>
        <taxon>Bacillales</taxon>
        <taxon>Staphylococcaceae</taxon>
        <taxon>Staphylococcus</taxon>
    </lineage>
</organism>
<evidence type="ECO:0000256" key="1">
    <source>
        <dbReference type="ARBA" id="ARBA00004168"/>
    </source>
</evidence>
<dbReference type="InterPro" id="IPR019931">
    <property type="entry name" value="LPXTG_anchor"/>
</dbReference>
<keyword evidence="2" id="KW-0134">Cell wall</keyword>
<dbReference type="PROSITE" id="PS50847">
    <property type="entry name" value="GRAM_POS_ANCHORING"/>
    <property type="match status" value="1"/>
</dbReference>
<gene>
    <name evidence="7" type="ORF">NCTC11807_01070</name>
</gene>
<name>A0A380H3Y7_9STAP</name>
<reference evidence="7 8" key="1">
    <citation type="submission" date="2018-06" db="EMBL/GenBank/DDBJ databases">
        <authorList>
            <consortium name="Pathogen Informatics"/>
            <person name="Doyle S."/>
        </authorList>
    </citation>
    <scope>NUCLEOTIDE SEQUENCE [LARGE SCALE GENOMIC DNA]</scope>
    <source>
        <strain evidence="7 8">NCTC11807</strain>
    </source>
</reference>
<keyword evidence="5" id="KW-0572">Peptidoglycan-anchor</keyword>
<evidence type="ECO:0000259" key="6">
    <source>
        <dbReference type="PROSITE" id="PS50847"/>
    </source>
</evidence>
<evidence type="ECO:0000313" key="7">
    <source>
        <dbReference type="EMBL" id="SUM70138.1"/>
    </source>
</evidence>
<dbReference type="Proteomes" id="UP000255425">
    <property type="component" value="Unassembled WGS sequence"/>
</dbReference>
<proteinExistence type="predicted"/>
<dbReference type="EMBL" id="UHDZ01000001">
    <property type="protein sequence ID" value="SUM70138.1"/>
    <property type="molecule type" value="Genomic_DNA"/>
</dbReference>
<keyword evidence="4" id="KW-0732">Signal</keyword>
<keyword evidence="8" id="KW-1185">Reference proteome</keyword>
<dbReference type="GeneID" id="63934566"/>
<feature type="domain" description="Gram-positive cocci surface proteins LPxTG" evidence="6">
    <location>
        <begin position="289"/>
        <end position="324"/>
    </location>
</feature>